<evidence type="ECO:0000313" key="4">
    <source>
        <dbReference type="EMBL" id="KAF4744099.1"/>
    </source>
</evidence>
<organism evidence="4 5">
    <name type="scientific">Perkinsus olseni</name>
    <name type="common">Perkinsus atlanticus</name>
    <dbReference type="NCBI Taxonomy" id="32597"/>
    <lineage>
        <taxon>Eukaryota</taxon>
        <taxon>Sar</taxon>
        <taxon>Alveolata</taxon>
        <taxon>Perkinsozoa</taxon>
        <taxon>Perkinsea</taxon>
        <taxon>Perkinsida</taxon>
        <taxon>Perkinsidae</taxon>
        <taxon>Perkinsus</taxon>
    </lineage>
</organism>
<feature type="compositionally biased region" description="Basic and acidic residues" evidence="1">
    <location>
        <begin position="247"/>
        <end position="256"/>
    </location>
</feature>
<dbReference type="EMBL" id="JABANO010011052">
    <property type="protein sequence ID" value="KAF4744099.1"/>
    <property type="molecule type" value="Genomic_DNA"/>
</dbReference>
<evidence type="ECO:0000313" key="6">
    <source>
        <dbReference type="Proteomes" id="UP000574390"/>
    </source>
</evidence>
<comment type="caution">
    <text evidence="4">The sequence shown here is derived from an EMBL/GenBank/DDBJ whole genome shotgun (WGS) entry which is preliminary data.</text>
</comment>
<keyword evidence="5" id="KW-1185">Reference proteome</keyword>
<dbReference type="AlphaFoldDB" id="A0A7J6TFR3"/>
<evidence type="ECO:0000313" key="5">
    <source>
        <dbReference type="Proteomes" id="UP000553632"/>
    </source>
</evidence>
<evidence type="ECO:0000256" key="1">
    <source>
        <dbReference type="SAM" id="MobiDB-lite"/>
    </source>
</evidence>
<dbReference type="Proteomes" id="UP000574390">
    <property type="component" value="Unassembled WGS sequence"/>
</dbReference>
<name>A0A7J6TFR3_PEROL</name>
<evidence type="ECO:0000313" key="3">
    <source>
        <dbReference type="EMBL" id="KAF4705453.1"/>
    </source>
</evidence>
<proteinExistence type="predicted"/>
<keyword evidence="2" id="KW-0732">Signal</keyword>
<gene>
    <name evidence="3" type="ORF">FOZ62_004884</name>
    <name evidence="4" type="ORF">FOZ63_033592</name>
</gene>
<feature type="region of interest" description="Disordered" evidence="1">
    <location>
        <begin position="247"/>
        <end position="296"/>
    </location>
</feature>
<evidence type="ECO:0000256" key="2">
    <source>
        <dbReference type="SAM" id="SignalP"/>
    </source>
</evidence>
<accession>A0A7J6TFR3</accession>
<dbReference type="Proteomes" id="UP000553632">
    <property type="component" value="Unassembled WGS sequence"/>
</dbReference>
<feature type="signal peptide" evidence="2">
    <location>
        <begin position="1"/>
        <end position="21"/>
    </location>
</feature>
<dbReference type="EMBL" id="JABANM010030919">
    <property type="protein sequence ID" value="KAF4705453.1"/>
    <property type="molecule type" value="Genomic_DNA"/>
</dbReference>
<feature type="chain" id="PRO_5036205820" description="Secreted protein" evidence="2">
    <location>
        <begin position="22"/>
        <end position="307"/>
    </location>
</feature>
<reference evidence="5 6" key="1">
    <citation type="submission" date="2020-04" db="EMBL/GenBank/DDBJ databases">
        <title>Perkinsus olseni comparative genomics.</title>
        <authorList>
            <person name="Bogema D.R."/>
        </authorList>
    </citation>
    <scope>NUCLEOTIDE SEQUENCE [LARGE SCALE GENOMIC DNA]</scope>
    <source>
        <strain evidence="3">ATCC PRA-205</strain>
        <strain evidence="4 5">ATCC PRA-207</strain>
    </source>
</reference>
<evidence type="ECO:0008006" key="7">
    <source>
        <dbReference type="Google" id="ProtNLM"/>
    </source>
</evidence>
<protein>
    <recommendedName>
        <fullName evidence="7">Secreted protein</fullName>
    </recommendedName>
</protein>
<sequence>MLLPPERPIFVLSSIVWMAAASVGSAAAPQLPSVGVYVSVTDAELPTGVSKTSVEVKPRGDGGMAADLIIDADGRMINISDLTLQQPFKNTQATTKHQQRIKDGCYSLGKHDDIKKYQQFAAWYITNFQPDSTQICVDRESVDETGRYTRATLLLGRTGKYLKRRAEYEIKLELERSRVDTGRKRISIEGHTPSEAHPRATKTVGMVTQDGHRALGSLGRSIDLDPHLIAAPSWPTAATHKPDRYEVPMDFSRRGPSDSSFTVMADTSKGAEESSSRKRPRKQSQPRRLLASDRREADLREDDWATF</sequence>